<evidence type="ECO:0000256" key="4">
    <source>
        <dbReference type="ARBA" id="ARBA00022771"/>
    </source>
</evidence>
<dbReference type="FunFam" id="3.30.160.60:FF:001924">
    <property type="entry name" value="Charlatan, isoform F"/>
    <property type="match status" value="1"/>
</dbReference>
<feature type="compositionally biased region" description="Low complexity" evidence="8">
    <location>
        <begin position="182"/>
        <end position="223"/>
    </location>
</feature>
<dbReference type="Gene3D" id="3.30.160.60">
    <property type="entry name" value="Classic Zinc Finger"/>
    <property type="match status" value="2"/>
</dbReference>
<feature type="region of interest" description="Disordered" evidence="8">
    <location>
        <begin position="674"/>
        <end position="747"/>
    </location>
</feature>
<evidence type="ECO:0000256" key="8">
    <source>
        <dbReference type="SAM" id="MobiDB-lite"/>
    </source>
</evidence>
<feature type="region of interest" description="Disordered" evidence="8">
    <location>
        <begin position="961"/>
        <end position="992"/>
    </location>
</feature>
<dbReference type="SMART" id="SM00355">
    <property type="entry name" value="ZnF_C2H2"/>
    <property type="match status" value="6"/>
</dbReference>
<protein>
    <recommendedName>
        <fullName evidence="9">C2H2-type domain-containing protein</fullName>
    </recommendedName>
</protein>
<feature type="compositionally biased region" description="Polar residues" evidence="8">
    <location>
        <begin position="733"/>
        <end position="747"/>
    </location>
</feature>
<dbReference type="GO" id="GO:0008270">
    <property type="term" value="F:zinc ion binding"/>
    <property type="evidence" value="ECO:0007669"/>
    <property type="project" value="UniProtKB-KW"/>
</dbReference>
<feature type="compositionally biased region" description="Low complexity" evidence="8">
    <location>
        <begin position="236"/>
        <end position="256"/>
    </location>
</feature>
<dbReference type="PANTHER" id="PTHR24406">
    <property type="entry name" value="TRANSCRIPTIONAL REPRESSOR CTCFL-RELATED"/>
    <property type="match status" value="1"/>
</dbReference>
<feature type="compositionally biased region" description="Polar residues" evidence="8">
    <location>
        <begin position="761"/>
        <end position="780"/>
    </location>
</feature>
<dbReference type="VEuPathDB" id="VectorBase:SCAU003158"/>
<feature type="region of interest" description="Disordered" evidence="8">
    <location>
        <begin position="409"/>
        <end position="439"/>
    </location>
</feature>
<dbReference type="EnsemblMetazoa" id="SCAU003158-RD">
    <property type="protein sequence ID" value="SCAU003158-PD"/>
    <property type="gene ID" value="SCAU003158"/>
</dbReference>
<evidence type="ECO:0000256" key="7">
    <source>
        <dbReference type="PROSITE-ProRule" id="PRU00042"/>
    </source>
</evidence>
<dbReference type="OrthoDB" id="654211at2759"/>
<keyword evidence="11" id="KW-1185">Reference proteome</keyword>
<feature type="compositionally biased region" description="Low complexity" evidence="8">
    <location>
        <begin position="801"/>
        <end position="851"/>
    </location>
</feature>
<evidence type="ECO:0000256" key="6">
    <source>
        <dbReference type="ARBA" id="ARBA00023242"/>
    </source>
</evidence>
<dbReference type="PROSITE" id="PS50157">
    <property type="entry name" value="ZINC_FINGER_C2H2_2"/>
    <property type="match status" value="2"/>
</dbReference>
<feature type="compositionally biased region" description="Basic and acidic residues" evidence="8">
    <location>
        <begin position="978"/>
        <end position="990"/>
    </location>
</feature>
<feature type="compositionally biased region" description="Polar residues" evidence="8">
    <location>
        <begin position="429"/>
        <end position="439"/>
    </location>
</feature>
<keyword evidence="6" id="KW-0539">Nucleus</keyword>
<evidence type="ECO:0000259" key="9">
    <source>
        <dbReference type="PROSITE" id="PS50157"/>
    </source>
</evidence>
<dbReference type="GO" id="GO:0005634">
    <property type="term" value="C:nucleus"/>
    <property type="evidence" value="ECO:0007669"/>
    <property type="project" value="UniProtKB-SubCell"/>
</dbReference>
<feature type="domain" description="C2H2-type" evidence="9">
    <location>
        <begin position="347"/>
        <end position="374"/>
    </location>
</feature>
<reference evidence="10" key="1">
    <citation type="submission" date="2020-05" db="UniProtKB">
        <authorList>
            <consortium name="EnsemblMetazoa"/>
        </authorList>
    </citation>
    <scope>IDENTIFICATION</scope>
    <source>
        <strain evidence="10">USDA</strain>
    </source>
</reference>
<feature type="compositionally biased region" description="Polar residues" evidence="8">
    <location>
        <begin position="268"/>
        <end position="303"/>
    </location>
</feature>
<feature type="compositionally biased region" description="Low complexity" evidence="8">
    <location>
        <begin position="304"/>
        <end position="316"/>
    </location>
</feature>
<evidence type="ECO:0000256" key="3">
    <source>
        <dbReference type="ARBA" id="ARBA00022737"/>
    </source>
</evidence>
<accession>A0A1I8NYC3</accession>
<dbReference type="PROSITE" id="PS00028">
    <property type="entry name" value="ZINC_FINGER_C2H2_1"/>
    <property type="match status" value="2"/>
</dbReference>
<keyword evidence="2" id="KW-0479">Metal-binding</keyword>
<dbReference type="InterPro" id="IPR050888">
    <property type="entry name" value="ZnF_C2H2-type_TF"/>
</dbReference>
<dbReference type="InterPro" id="IPR036236">
    <property type="entry name" value="Znf_C2H2_sf"/>
</dbReference>
<dbReference type="Proteomes" id="UP000095300">
    <property type="component" value="Unassembled WGS sequence"/>
</dbReference>
<organism evidence="10 11">
    <name type="scientific">Stomoxys calcitrans</name>
    <name type="common">Stable fly</name>
    <name type="synonym">Conops calcitrans</name>
    <dbReference type="NCBI Taxonomy" id="35570"/>
    <lineage>
        <taxon>Eukaryota</taxon>
        <taxon>Metazoa</taxon>
        <taxon>Ecdysozoa</taxon>
        <taxon>Arthropoda</taxon>
        <taxon>Hexapoda</taxon>
        <taxon>Insecta</taxon>
        <taxon>Pterygota</taxon>
        <taxon>Neoptera</taxon>
        <taxon>Endopterygota</taxon>
        <taxon>Diptera</taxon>
        <taxon>Brachycera</taxon>
        <taxon>Muscomorpha</taxon>
        <taxon>Muscoidea</taxon>
        <taxon>Muscidae</taxon>
        <taxon>Stomoxys</taxon>
    </lineage>
</organism>
<feature type="compositionally biased region" description="Polar residues" evidence="8">
    <location>
        <begin position="224"/>
        <end position="235"/>
    </location>
</feature>
<evidence type="ECO:0000256" key="1">
    <source>
        <dbReference type="ARBA" id="ARBA00004123"/>
    </source>
</evidence>
<dbReference type="InterPro" id="IPR013087">
    <property type="entry name" value="Znf_C2H2_type"/>
</dbReference>
<proteinExistence type="predicted"/>
<evidence type="ECO:0000256" key="2">
    <source>
        <dbReference type="ARBA" id="ARBA00022723"/>
    </source>
</evidence>
<evidence type="ECO:0000313" key="10">
    <source>
        <dbReference type="EnsemblMetazoa" id="SCAU003158-PD"/>
    </source>
</evidence>
<keyword evidence="3" id="KW-0677">Repeat</keyword>
<keyword evidence="4 7" id="KW-0863">Zinc-finger</keyword>
<evidence type="ECO:0000313" key="11">
    <source>
        <dbReference type="Proteomes" id="UP000095300"/>
    </source>
</evidence>
<dbReference type="AlphaFoldDB" id="A0A1I8NYC3"/>
<keyword evidence="5" id="KW-0862">Zinc</keyword>
<feature type="region of interest" description="Disordered" evidence="8">
    <location>
        <begin position="761"/>
        <end position="855"/>
    </location>
</feature>
<feature type="region of interest" description="Disordered" evidence="8">
    <location>
        <begin position="182"/>
        <end position="343"/>
    </location>
</feature>
<feature type="domain" description="C2H2-type" evidence="9">
    <location>
        <begin position="375"/>
        <end position="403"/>
    </location>
</feature>
<feature type="compositionally biased region" description="Low complexity" evidence="8">
    <location>
        <begin position="700"/>
        <end position="717"/>
    </location>
</feature>
<evidence type="ECO:0000256" key="5">
    <source>
        <dbReference type="ARBA" id="ARBA00022833"/>
    </source>
</evidence>
<dbReference type="SUPFAM" id="SSF57667">
    <property type="entry name" value="beta-beta-alpha zinc fingers"/>
    <property type="match status" value="2"/>
</dbReference>
<gene>
    <name evidence="10" type="primary">106082347</name>
</gene>
<sequence>MATVIPPTSNVEAAYEDMFKEITRKLYGEETGNGLHTLGTPVAQVATTGPTAAPEGEQRSFTNLQIDRSTQPTIEYEHNTGNVVGSAAAGSATSAAASAAAVIAAATNQQNATNVVIQQQPEGSVVVTTTTSTGGNFKSEDHLSTAFGLAALMQQNGFATTTGTILSSQAINKVITTAAGSQQPQQQQLSGDQQQQQQQQAWNEGAQDQQQQQQQTQPAPTTQIVQWTTTPSGKLQSYSTTTAQPQQTQQQQQVSTPKSKNKNRNEHNSTPSSNAAEVIYTSPTATSGNNNMSQQQTPQNSANTSSSSTTSTSSSGGSSGGGSRKKSHHNQNNQNNNNGQPLVQKRYACTHCPYSTDRRDLYTRHENIHKDEKPFQCYACLKQFNRADHVKKHFLRMHREMQYDINKTRRHVPSSNSAGGGHHHGGGRSNVTITAVNTSPSDLHNDGNAIEQKPIIFQTQANVNLEQAFLEQQRQPTSSSLSIAETIEAVATATDVPLPQLKQEKNDDGTLVGGQVVASVKPKREKRFTCCYCPWSGADKWGLKRHLNTHTKPFVCLLCDYKAARSERLATHVLKVHNKRACNKCSFLGDSLEEFQQHLNEVHLLKMDAISRNTASVAQDFHKAGGVQELKLPANHQLLFNNKLPSQWTTKEAAALLQSLSNANNLSYVYQQQQRSKYAHHQNGLMRQRQHSLGDDSENTPSSDTSTTTLSDDLSPLKMERSNGHNHSHSHSLQMTPSGEQKKSGSSAAFLHKSYDLQDSGLSNSSSVIHATDNSSNSSGHHYHDDQENQEQLIRSSPAYKNNNNNNNYYNNNNNNNNSNYNNNLNKIKSSNRNTNSNNNNNNNHIQQQQQHQHRLDLHNKENNNNATFLTQMEFQNLNKIGTQFQNYVKDIISKYYAAETPVMFPNMPTPTATAQQSQQRLANQVSPKRKRLMSETEEYIEYLKNKEDITLTITPKLIANNQQQQQQQHHCKPQSPLKRERDLASDSYRRLSPKKTVITSTPHQQKANKKSLNQLATLLPLLADAASQQQYLTAPLDFSKKPTQQPIAEVKQEVVKEEFTGITIIKEEPQDPIESQTAEIAYANFAPPPPPAATTPPPLNCSLMYDKRSSRKQAQPKKMRQPPDVVVAALRDKYLNRMVDHKLSCADCVKMKRSSMLVFNYHTKASLCLHRLWKHAQKPMKCRICGDKFGKRCSYILHIIRRHNDMKGTEKLLSPQS</sequence>
<name>A0A1I8NYC3_STOCA</name>
<comment type="subcellular location">
    <subcellularLocation>
        <location evidence="1">Nucleus</location>
    </subcellularLocation>
</comment>